<evidence type="ECO:0000313" key="2">
    <source>
        <dbReference type="EMBL" id="MDV5172132.1"/>
    </source>
</evidence>
<gene>
    <name evidence="2" type="ORF">R2X38_24320</name>
</gene>
<dbReference type="InterPro" id="IPR025536">
    <property type="entry name" value="DUF4422"/>
</dbReference>
<comment type="caution">
    <text evidence="2">The sequence shown here is derived from an EMBL/GenBank/DDBJ whole genome shotgun (WGS) entry which is preliminary data.</text>
</comment>
<name>A0ABU3ZPZ6_9GAMM</name>
<protein>
    <submittedName>
        <fullName evidence="2">DUF4422 domain-containing protein</fullName>
    </submittedName>
</protein>
<organism evidence="2 3">
    <name type="scientific">Photobacterium rosenbergii</name>
    <dbReference type="NCBI Taxonomy" id="294936"/>
    <lineage>
        <taxon>Bacteria</taxon>
        <taxon>Pseudomonadati</taxon>
        <taxon>Pseudomonadota</taxon>
        <taxon>Gammaproteobacteria</taxon>
        <taxon>Vibrionales</taxon>
        <taxon>Vibrionaceae</taxon>
        <taxon>Photobacterium</taxon>
    </lineage>
</organism>
<reference evidence="2 3" key="1">
    <citation type="submission" date="2023-10" db="EMBL/GenBank/DDBJ databases">
        <title>Marine bacteria isolated from horseshoe crab.</title>
        <authorList>
            <person name="Cheng T.H."/>
        </authorList>
    </citation>
    <scope>NUCLEOTIDE SEQUENCE [LARGE SCALE GENOMIC DNA]</scope>
    <source>
        <strain evidence="2 3">HSC6</strain>
    </source>
</reference>
<dbReference type="Pfam" id="PF14393">
    <property type="entry name" value="DUF4422"/>
    <property type="match status" value="1"/>
</dbReference>
<proteinExistence type="predicted"/>
<feature type="domain" description="DUF4422" evidence="1">
    <location>
        <begin position="2"/>
        <end position="223"/>
    </location>
</feature>
<evidence type="ECO:0000259" key="1">
    <source>
        <dbReference type="Pfam" id="PF14393"/>
    </source>
</evidence>
<dbReference type="Proteomes" id="UP001186452">
    <property type="component" value="Unassembled WGS sequence"/>
</dbReference>
<keyword evidence="3" id="KW-1185">Reference proteome</keyword>
<dbReference type="EMBL" id="JAWJZI010000022">
    <property type="protein sequence ID" value="MDV5172132.1"/>
    <property type="molecule type" value="Genomic_DNA"/>
</dbReference>
<accession>A0ABU3ZPZ6</accession>
<evidence type="ECO:0000313" key="3">
    <source>
        <dbReference type="Proteomes" id="UP001186452"/>
    </source>
</evidence>
<sequence>MIIVATHKDFNTSILEENYSPVQVGCFFTDVDLGFLKDNIGTNISEKNKSYCELTALYYAWKNKSKNKKYLGLAHYRRLFVKDSFKAKINASKEVLTDSDINEILIDYDVILPKKRFYPFTTVKQHYCQSHFEKDILLLEELISNKYSEYSESFNSVVNSKSIHLYNMFVMKTELADEYCEWLFSVLFELESLVDISNYDSYQGRIFGFLSERLLNVWVHKNKLRVKELNVYEPDGRRYTEKALKYLKEYR</sequence>
<dbReference type="RefSeq" id="WP_317524926.1">
    <property type="nucleotide sequence ID" value="NZ_JAWJZI010000022.1"/>
</dbReference>